<feature type="domain" description="Rhodanese" evidence="1">
    <location>
        <begin position="84"/>
        <end position="232"/>
    </location>
</feature>
<evidence type="ECO:0000313" key="3">
    <source>
        <dbReference type="Proteomes" id="UP000009173"/>
    </source>
</evidence>
<dbReference type="AlphaFoldDB" id="A0A0H3A8N3"/>
<accession>A0A0H3A8N3</accession>
<dbReference type="EMBL" id="CP000527">
    <property type="protein sequence ID" value="ABM27833.1"/>
    <property type="molecule type" value="Genomic_DNA"/>
</dbReference>
<dbReference type="SMART" id="SM00450">
    <property type="entry name" value="RHOD"/>
    <property type="match status" value="1"/>
</dbReference>
<dbReference type="Gene3D" id="3.40.250.10">
    <property type="entry name" value="Rhodanese-like domain"/>
    <property type="match status" value="1"/>
</dbReference>
<dbReference type="SUPFAM" id="SSF52821">
    <property type="entry name" value="Rhodanese/Cell cycle control phosphatase"/>
    <property type="match status" value="1"/>
</dbReference>
<name>A0A0H3A8N3_NITV4</name>
<evidence type="ECO:0000259" key="1">
    <source>
        <dbReference type="PROSITE" id="PS50206"/>
    </source>
</evidence>
<sequence>MPLMVRGGTISHTPRWLVAAYRHRISDSPPEDGTGLPAHLAVARSEGHGQAKGILPAHRDMPEAGDVSVPVVEMDALALAAGMQQGVCVAVDLRPSSAWEGGHIPGAIPLRDAGLFRWLPDLFARYAMQRRLARLLRRHAGSMLVFCSEAAATCPDAGRGCLSTNSPPPGRGGPVEGGSTLATGATGAMGATGCPCLAHRWLGQALLLGARNVAMLCGGMAAWRAAGLPLLHGRAAGDMRGRCTGAG</sequence>
<dbReference type="KEGG" id="dvl:Dvul_0812"/>
<protein>
    <submittedName>
        <fullName evidence="2">Rhodanese domain protein</fullName>
    </submittedName>
</protein>
<evidence type="ECO:0000313" key="2">
    <source>
        <dbReference type="EMBL" id="ABM27833.1"/>
    </source>
</evidence>
<dbReference type="InterPro" id="IPR001763">
    <property type="entry name" value="Rhodanese-like_dom"/>
</dbReference>
<dbReference type="Pfam" id="PF00581">
    <property type="entry name" value="Rhodanese"/>
    <property type="match status" value="1"/>
</dbReference>
<organism evidence="2 3">
    <name type="scientific">Nitratidesulfovibrio vulgaris (strain DP4)</name>
    <name type="common">Desulfovibrio vulgaris</name>
    <dbReference type="NCBI Taxonomy" id="391774"/>
    <lineage>
        <taxon>Bacteria</taxon>
        <taxon>Pseudomonadati</taxon>
        <taxon>Thermodesulfobacteriota</taxon>
        <taxon>Desulfovibrionia</taxon>
        <taxon>Desulfovibrionales</taxon>
        <taxon>Desulfovibrionaceae</taxon>
        <taxon>Nitratidesulfovibrio</taxon>
    </lineage>
</organism>
<dbReference type="HOGENOM" id="CLU_1218219_0_0_7"/>
<proteinExistence type="predicted"/>
<dbReference type="InterPro" id="IPR036873">
    <property type="entry name" value="Rhodanese-like_dom_sf"/>
</dbReference>
<gene>
    <name evidence="2" type="ordered locus">Dvul_0812</name>
</gene>
<dbReference type="Proteomes" id="UP000009173">
    <property type="component" value="Chromosome"/>
</dbReference>
<reference evidence="3" key="1">
    <citation type="journal article" date="2009" name="Environ. Microbiol.">
        <title>Contribution of mobile genetic elements to Desulfovibrio vulgaris genome plasticity.</title>
        <authorList>
            <person name="Walker C.B."/>
            <person name="Stolyar S."/>
            <person name="Chivian D."/>
            <person name="Pinel N."/>
            <person name="Gabster J.A."/>
            <person name="Dehal P.S."/>
            <person name="He Z."/>
            <person name="Yang Z.K."/>
            <person name="Yen H.C."/>
            <person name="Zhou J."/>
            <person name="Wall J.D."/>
            <person name="Hazen T.C."/>
            <person name="Arkin A.P."/>
            <person name="Stahl D.A."/>
        </authorList>
    </citation>
    <scope>NUCLEOTIDE SEQUENCE [LARGE SCALE GENOMIC DNA]</scope>
    <source>
        <strain evidence="3">DP4</strain>
    </source>
</reference>
<dbReference type="PROSITE" id="PS50206">
    <property type="entry name" value="RHODANESE_3"/>
    <property type="match status" value="1"/>
</dbReference>